<organism evidence="8 9">
    <name type="scientific">Pseudodesulfovibrio piezophilus (strain DSM 21447 / JCM 15486 / C1TLV30)</name>
    <name type="common">Desulfovibrio piezophilus</name>
    <dbReference type="NCBI Taxonomy" id="1322246"/>
    <lineage>
        <taxon>Bacteria</taxon>
        <taxon>Pseudomonadati</taxon>
        <taxon>Thermodesulfobacteriota</taxon>
        <taxon>Desulfovibrionia</taxon>
        <taxon>Desulfovibrionales</taxon>
        <taxon>Desulfovibrionaceae</taxon>
    </lineage>
</organism>
<evidence type="ECO:0000313" key="8">
    <source>
        <dbReference type="EMBL" id="CCH49754.1"/>
    </source>
</evidence>
<dbReference type="EMBL" id="FO203427">
    <property type="protein sequence ID" value="CCH49754.1"/>
    <property type="molecule type" value="Genomic_DNA"/>
</dbReference>
<dbReference type="InterPro" id="IPR055342">
    <property type="entry name" value="MreC_beta-barrel_core"/>
</dbReference>
<keyword evidence="9" id="KW-1185">Reference proteome</keyword>
<keyword evidence="3 5" id="KW-0133">Cell shape</keyword>
<gene>
    <name evidence="8" type="ordered locus">BN4_12519</name>
</gene>
<dbReference type="Proteomes" id="UP000011724">
    <property type="component" value="Chromosome"/>
</dbReference>
<evidence type="ECO:0000256" key="4">
    <source>
        <dbReference type="ARBA" id="ARBA00032089"/>
    </source>
</evidence>
<comment type="similarity">
    <text evidence="1 5">Belongs to the MreC family.</text>
</comment>
<evidence type="ECO:0000313" key="9">
    <source>
        <dbReference type="Proteomes" id="UP000011724"/>
    </source>
</evidence>
<dbReference type="AlphaFoldDB" id="M1WRT3"/>
<dbReference type="InterPro" id="IPR042175">
    <property type="entry name" value="Cell/Rod_MreC_2"/>
</dbReference>
<dbReference type="RefSeq" id="WP_015415797.1">
    <property type="nucleotide sequence ID" value="NC_020409.1"/>
</dbReference>
<feature type="domain" description="Rod shape-determining protein MreC beta-barrel core" evidence="7">
    <location>
        <begin position="130"/>
        <end position="268"/>
    </location>
</feature>
<evidence type="ECO:0000256" key="5">
    <source>
        <dbReference type="PIRNR" id="PIRNR038471"/>
    </source>
</evidence>
<feature type="transmembrane region" description="Helical" evidence="6">
    <location>
        <begin position="7"/>
        <end position="24"/>
    </location>
</feature>
<proteinExistence type="inferred from homology"/>
<dbReference type="Gene3D" id="2.40.10.350">
    <property type="entry name" value="Rod shape-determining protein MreC, domain 2"/>
    <property type="match status" value="1"/>
</dbReference>
<dbReference type="PANTHER" id="PTHR34138:SF1">
    <property type="entry name" value="CELL SHAPE-DETERMINING PROTEIN MREC"/>
    <property type="match status" value="1"/>
</dbReference>
<dbReference type="PANTHER" id="PTHR34138">
    <property type="entry name" value="CELL SHAPE-DETERMINING PROTEIN MREC"/>
    <property type="match status" value="1"/>
</dbReference>
<dbReference type="GO" id="GO:0008360">
    <property type="term" value="P:regulation of cell shape"/>
    <property type="evidence" value="ECO:0007669"/>
    <property type="project" value="UniProtKB-KW"/>
</dbReference>
<keyword evidence="6" id="KW-0472">Membrane</keyword>
<dbReference type="InterPro" id="IPR042177">
    <property type="entry name" value="Cell/Rod_1"/>
</dbReference>
<dbReference type="STRING" id="1322246.BN4_12519"/>
<dbReference type="KEGG" id="dpi:BN4_12519"/>
<dbReference type="Pfam" id="PF04085">
    <property type="entry name" value="MreC"/>
    <property type="match status" value="1"/>
</dbReference>
<comment type="function">
    <text evidence="5">Involved in formation and maintenance of cell shape.</text>
</comment>
<evidence type="ECO:0000256" key="1">
    <source>
        <dbReference type="ARBA" id="ARBA00009369"/>
    </source>
</evidence>
<dbReference type="eggNOG" id="COG1792">
    <property type="taxonomic scope" value="Bacteria"/>
</dbReference>
<dbReference type="GO" id="GO:0005886">
    <property type="term" value="C:plasma membrane"/>
    <property type="evidence" value="ECO:0007669"/>
    <property type="project" value="TreeGrafter"/>
</dbReference>
<dbReference type="OrthoDB" id="9808025at2"/>
<reference evidence="9" key="2">
    <citation type="journal article" date="2013" name="Stand. Genomic Sci.">
        <title>Complete genome sequence of Desulfocapsa sulfexigens, a marine deltaproteobacterium specialized in disproportionating inorganic sulfur compounds.</title>
        <authorList>
            <person name="Finster K.W."/>
            <person name="Kjeldsen K.U."/>
            <person name="Kube M."/>
            <person name="Reinhardt R."/>
            <person name="Mussmann M."/>
            <person name="Amann R."/>
            <person name="Schreiber L."/>
        </authorList>
    </citation>
    <scope>NUCLEOTIDE SEQUENCE [LARGE SCALE GENOMIC DNA]</scope>
    <source>
        <strain evidence="9">DSM 10523 / SB164P1</strain>
    </source>
</reference>
<evidence type="ECO:0000256" key="2">
    <source>
        <dbReference type="ARBA" id="ARBA00013855"/>
    </source>
</evidence>
<dbReference type="InterPro" id="IPR007221">
    <property type="entry name" value="MreC"/>
</dbReference>
<evidence type="ECO:0000256" key="3">
    <source>
        <dbReference type="ARBA" id="ARBA00022960"/>
    </source>
</evidence>
<reference evidence="8 9" key="1">
    <citation type="journal article" date="2013" name="PLoS ONE">
        <title>The first genomic and proteomic characterization of a deep-sea sulfate reducer: insights into the piezophilic lifestyle of Desulfovibrio piezophilus.</title>
        <authorList>
            <person name="Pradel N."/>
            <person name="Ji B."/>
            <person name="Gimenez G."/>
            <person name="Talla E."/>
            <person name="Lenoble P."/>
            <person name="Garel M."/>
            <person name="Tamburini C."/>
            <person name="Fourquet P."/>
            <person name="Lebrun R."/>
            <person name="Bertin P."/>
            <person name="Denis Y."/>
            <person name="Pophillat M."/>
            <person name="Barbe V."/>
            <person name="Ollivier B."/>
            <person name="Dolla A."/>
        </authorList>
    </citation>
    <scope>NUCLEOTIDE SEQUENCE [LARGE SCALE GENOMIC DNA]</scope>
    <source>
        <strain evidence="9">DSM 10523 / SB164P1</strain>
    </source>
</reference>
<keyword evidence="6" id="KW-1133">Transmembrane helix</keyword>
<accession>M1WRT3</accession>
<sequence>MKKPKKIAVVIVAGLFVYLFMYTWNLRTGHLDALSSYTGLDISGFILRPGIWANEQVVGFWERYIYLVGLKQRNDELTAENARLQRKSMLLGSQARSATRLEKMLDFVPPQNWNFSGARVIAHRMGPAGVLATLTVDKGSVNSVEPDMPVVSLEGIAGRILNTGALTSTVLLLTDANSHIAVIGESNRSPGMLTGMGYGEPLRLRFVNLNAIIDPGEILLSSGLSGIFPKGLPVARVTKVQRSDISLFLTIEAEPLVNVAKLEEVVLLRRAPVDFSPAVRSESIQQGEAESSAAIR</sequence>
<evidence type="ECO:0000259" key="7">
    <source>
        <dbReference type="Pfam" id="PF04085"/>
    </source>
</evidence>
<dbReference type="NCBIfam" id="TIGR00219">
    <property type="entry name" value="mreC"/>
    <property type="match status" value="1"/>
</dbReference>
<name>M1WRT3_PSEP2</name>
<protein>
    <recommendedName>
        <fullName evidence="2 5">Cell shape-determining protein MreC</fullName>
    </recommendedName>
    <alternativeName>
        <fullName evidence="4 5">Cell shape protein MreC</fullName>
    </alternativeName>
</protein>
<keyword evidence="6" id="KW-0812">Transmembrane</keyword>
<dbReference type="HOGENOM" id="CLU_042663_1_0_7"/>
<dbReference type="Gene3D" id="2.40.10.340">
    <property type="entry name" value="Rod shape-determining protein MreC, domain 1"/>
    <property type="match status" value="1"/>
</dbReference>
<dbReference type="PIRSF" id="PIRSF038471">
    <property type="entry name" value="MreC"/>
    <property type="match status" value="1"/>
</dbReference>
<evidence type="ECO:0000256" key="6">
    <source>
        <dbReference type="SAM" id="Phobius"/>
    </source>
</evidence>
<dbReference type="PATRIC" id="fig|879567.3.peg.2697"/>
<dbReference type="BioCyc" id="DPIE1322246:BN4_RS12640-MONOMER"/>